<dbReference type="AlphaFoldDB" id="A0A5A7QZY6"/>
<evidence type="ECO:0000313" key="2">
    <source>
        <dbReference type="Proteomes" id="UP000325081"/>
    </source>
</evidence>
<protein>
    <submittedName>
        <fullName evidence="1">Peptide chain release factor subunit 1</fullName>
    </submittedName>
</protein>
<dbReference type="Proteomes" id="UP000325081">
    <property type="component" value="Unassembled WGS sequence"/>
</dbReference>
<sequence>MAEVSSVAIDGASGVGSGRLLRKSGAAGRLLMKSVGREDEAAAIGPISNLRSAAPRGEDYAVERLIQSGTQGAETRPKATEKLMRNSGGCELMSNFGGYERLMSSPAAAWMLM</sequence>
<evidence type="ECO:0000313" key="1">
    <source>
        <dbReference type="EMBL" id="GER49561.1"/>
    </source>
</evidence>
<dbReference type="EMBL" id="BKCP01008715">
    <property type="protein sequence ID" value="GER49561.1"/>
    <property type="molecule type" value="Genomic_DNA"/>
</dbReference>
<comment type="caution">
    <text evidence="1">The sequence shown here is derived from an EMBL/GenBank/DDBJ whole genome shotgun (WGS) entry which is preliminary data.</text>
</comment>
<organism evidence="1 2">
    <name type="scientific">Striga asiatica</name>
    <name type="common">Asiatic witchweed</name>
    <name type="synonym">Buchnera asiatica</name>
    <dbReference type="NCBI Taxonomy" id="4170"/>
    <lineage>
        <taxon>Eukaryota</taxon>
        <taxon>Viridiplantae</taxon>
        <taxon>Streptophyta</taxon>
        <taxon>Embryophyta</taxon>
        <taxon>Tracheophyta</taxon>
        <taxon>Spermatophyta</taxon>
        <taxon>Magnoliopsida</taxon>
        <taxon>eudicotyledons</taxon>
        <taxon>Gunneridae</taxon>
        <taxon>Pentapetalae</taxon>
        <taxon>asterids</taxon>
        <taxon>lamiids</taxon>
        <taxon>Lamiales</taxon>
        <taxon>Orobanchaceae</taxon>
        <taxon>Buchnereae</taxon>
        <taxon>Striga</taxon>
    </lineage>
</organism>
<name>A0A5A7QZY6_STRAF</name>
<accession>A0A5A7QZY6</accession>
<proteinExistence type="predicted"/>
<reference evidence="2" key="1">
    <citation type="journal article" date="2019" name="Curr. Biol.">
        <title>Genome Sequence of Striga asiatica Provides Insight into the Evolution of Plant Parasitism.</title>
        <authorList>
            <person name="Yoshida S."/>
            <person name="Kim S."/>
            <person name="Wafula E.K."/>
            <person name="Tanskanen J."/>
            <person name="Kim Y.M."/>
            <person name="Honaas L."/>
            <person name="Yang Z."/>
            <person name="Spallek T."/>
            <person name="Conn C.E."/>
            <person name="Ichihashi Y."/>
            <person name="Cheong K."/>
            <person name="Cui S."/>
            <person name="Der J.P."/>
            <person name="Gundlach H."/>
            <person name="Jiao Y."/>
            <person name="Hori C."/>
            <person name="Ishida J.K."/>
            <person name="Kasahara H."/>
            <person name="Kiba T."/>
            <person name="Kim M.S."/>
            <person name="Koo N."/>
            <person name="Laohavisit A."/>
            <person name="Lee Y.H."/>
            <person name="Lumba S."/>
            <person name="McCourt P."/>
            <person name="Mortimer J.C."/>
            <person name="Mutuku J.M."/>
            <person name="Nomura T."/>
            <person name="Sasaki-Sekimoto Y."/>
            <person name="Seto Y."/>
            <person name="Wang Y."/>
            <person name="Wakatake T."/>
            <person name="Sakakibara H."/>
            <person name="Demura T."/>
            <person name="Yamaguchi S."/>
            <person name="Yoneyama K."/>
            <person name="Manabe R.I."/>
            <person name="Nelson D.C."/>
            <person name="Schulman A.H."/>
            <person name="Timko M.P."/>
            <person name="dePamphilis C.W."/>
            <person name="Choi D."/>
            <person name="Shirasu K."/>
        </authorList>
    </citation>
    <scope>NUCLEOTIDE SEQUENCE [LARGE SCALE GENOMIC DNA]</scope>
    <source>
        <strain evidence="2">cv. UVA1</strain>
    </source>
</reference>
<gene>
    <name evidence="1" type="ORF">STAS_26812</name>
</gene>
<keyword evidence="2" id="KW-1185">Reference proteome</keyword>